<evidence type="ECO:0000313" key="1">
    <source>
        <dbReference type="EMBL" id="MBX68649.1"/>
    </source>
</evidence>
<dbReference type="EMBL" id="GGEC01088165">
    <property type="protein sequence ID" value="MBX68649.1"/>
    <property type="molecule type" value="Transcribed_RNA"/>
</dbReference>
<organism evidence="1">
    <name type="scientific">Rhizophora mucronata</name>
    <name type="common">Asiatic mangrove</name>
    <dbReference type="NCBI Taxonomy" id="61149"/>
    <lineage>
        <taxon>Eukaryota</taxon>
        <taxon>Viridiplantae</taxon>
        <taxon>Streptophyta</taxon>
        <taxon>Embryophyta</taxon>
        <taxon>Tracheophyta</taxon>
        <taxon>Spermatophyta</taxon>
        <taxon>Magnoliopsida</taxon>
        <taxon>eudicotyledons</taxon>
        <taxon>Gunneridae</taxon>
        <taxon>Pentapetalae</taxon>
        <taxon>rosids</taxon>
        <taxon>fabids</taxon>
        <taxon>Malpighiales</taxon>
        <taxon>Rhizophoraceae</taxon>
        <taxon>Rhizophora</taxon>
    </lineage>
</organism>
<name>A0A2P2QNR1_RHIMU</name>
<accession>A0A2P2QNR1</accession>
<proteinExistence type="predicted"/>
<dbReference type="AlphaFoldDB" id="A0A2P2QNR1"/>
<sequence length="37" mass="4432">MPLWQQGLLFQICTRTLRNHSQRRSKSCTITLMRDPD</sequence>
<reference evidence="1" key="1">
    <citation type="submission" date="2018-02" db="EMBL/GenBank/DDBJ databases">
        <title>Rhizophora mucronata_Transcriptome.</title>
        <authorList>
            <person name="Meera S.P."/>
            <person name="Sreeshan A."/>
            <person name="Augustine A."/>
        </authorList>
    </citation>
    <scope>NUCLEOTIDE SEQUENCE</scope>
    <source>
        <tissue evidence="1">Leaf</tissue>
    </source>
</reference>
<protein>
    <submittedName>
        <fullName evidence="1">Ribonucleoside-diphosphate reductase large subunit-like</fullName>
    </submittedName>
</protein>